<dbReference type="InterPro" id="IPR008928">
    <property type="entry name" value="6-hairpin_glycosidase_sf"/>
</dbReference>
<comment type="caution">
    <text evidence="1">The sequence shown here is derived from an EMBL/GenBank/DDBJ whole genome shotgun (WGS) entry which is preliminary data.</text>
</comment>
<protein>
    <submittedName>
        <fullName evidence="1">Uncharacterized protein</fullName>
    </submittedName>
</protein>
<name>A0ABP8LFG2_9MICO</name>
<keyword evidence="2" id="KW-1185">Reference proteome</keyword>
<organism evidence="1 2">
    <name type="scientific">Georgenia halophila</name>
    <dbReference type="NCBI Taxonomy" id="620889"/>
    <lineage>
        <taxon>Bacteria</taxon>
        <taxon>Bacillati</taxon>
        <taxon>Actinomycetota</taxon>
        <taxon>Actinomycetes</taxon>
        <taxon>Micrococcales</taxon>
        <taxon>Bogoriellaceae</taxon>
        <taxon>Georgenia</taxon>
    </lineage>
</organism>
<accession>A0ABP8LFG2</accession>
<dbReference type="EMBL" id="BAABGN010000012">
    <property type="protein sequence ID" value="GAA4428681.1"/>
    <property type="molecule type" value="Genomic_DNA"/>
</dbReference>
<proteinExistence type="predicted"/>
<sequence>MPASVTVQVVPGERGSHLRLERGGARFALDRPVQVGLLDGPGYEAAYDSVQESGDAVVGTARVQMAEGTEVVLEDHITVRNDAAVEIVRHARVVAVGASEGVRLGLAGKTDVDGARDEAWQYFIPGTMYNRNDSDGDGIEDYLGTYVQEHRDDKNGCLAALARDSRSGATVSIARISLPAFDTGITPEQRLAREFVQRTDIGSLGVAPAAEQVDLRAAYPFVEEVSFCLDTDGSGWGAYLPSEVGASVDVTYELRLSWTPDLTEAIWQLHRHQYNRLGTRRPSPDLTLADSVEHRQLLTQLYYRKWEKEEDPLEPAGYLVHFSPRTGETLGSLIEFGFSGDQSLLAYTQLAWGYRKDVPLYRDRARSVLDFFVSAFQLENGFSHGIYDPFRNRFTHWFTGILMPFQYAENEDDVRRYVGDQISRALMPIARELREIEGNYLRTMCESVYPLLLSYELDMQRGRENDTWLEAGRRFGDFLLRAQAEDGSWYRAYAPDGTGLTSPEAWFGASYVEQKSGTIFPVPVLTALHRITGEGRYLRAAERAADFILQTFVEPTVYIGGLNDTTHVKSVKTDSVGVMFLMRSLRAAYDVTGHQRFLDGAVKAAKILASWVYLWDVPLPEGTLLAQAGFRSTGWAACDVIPSGGYLDNEFLEFTGDLVAIAAHARHEQLFDVAEIVEYGMQYALSTPRNDHGYVAPGIQCEGVMTAYWLSRPDKTEFSGAVAKSKGDDNDTCNALTNGQASYAIYELEDAYGTAEFDQIRAKLFG</sequence>
<evidence type="ECO:0000313" key="1">
    <source>
        <dbReference type="EMBL" id="GAA4428681.1"/>
    </source>
</evidence>
<reference evidence="2" key="1">
    <citation type="journal article" date="2019" name="Int. J. Syst. Evol. Microbiol.">
        <title>The Global Catalogue of Microorganisms (GCM) 10K type strain sequencing project: providing services to taxonomists for standard genome sequencing and annotation.</title>
        <authorList>
            <consortium name="The Broad Institute Genomics Platform"/>
            <consortium name="The Broad Institute Genome Sequencing Center for Infectious Disease"/>
            <person name="Wu L."/>
            <person name="Ma J."/>
        </authorList>
    </citation>
    <scope>NUCLEOTIDE SEQUENCE [LARGE SCALE GENOMIC DNA]</scope>
    <source>
        <strain evidence="2">JCM 17810</strain>
    </source>
</reference>
<evidence type="ECO:0000313" key="2">
    <source>
        <dbReference type="Proteomes" id="UP001500622"/>
    </source>
</evidence>
<dbReference type="Proteomes" id="UP001500622">
    <property type="component" value="Unassembled WGS sequence"/>
</dbReference>
<gene>
    <name evidence="1" type="ORF">GCM10023169_30090</name>
</gene>
<dbReference type="SUPFAM" id="SSF48208">
    <property type="entry name" value="Six-hairpin glycosidases"/>
    <property type="match status" value="1"/>
</dbReference>